<reference evidence="4" key="1">
    <citation type="journal article" date="2019" name="Int. J. Syst. Evol. Microbiol.">
        <title>The Global Catalogue of Microorganisms (GCM) 10K type strain sequencing project: providing services to taxonomists for standard genome sequencing and annotation.</title>
        <authorList>
            <consortium name="The Broad Institute Genomics Platform"/>
            <consortium name="The Broad Institute Genome Sequencing Center for Infectious Disease"/>
            <person name="Wu L."/>
            <person name="Ma J."/>
        </authorList>
    </citation>
    <scope>NUCLEOTIDE SEQUENCE [LARGE SCALE GENOMIC DNA]</scope>
    <source>
        <strain evidence="4">CCUG 39402</strain>
    </source>
</reference>
<dbReference type="PANTHER" id="PTHR30486:SF6">
    <property type="entry name" value="TYPE IV PILUS RETRACTATION ATPASE PILT"/>
    <property type="match status" value="1"/>
</dbReference>
<evidence type="ECO:0000313" key="3">
    <source>
        <dbReference type="EMBL" id="MFC6281235.1"/>
    </source>
</evidence>
<accession>A0ABW1TVH2</accession>
<evidence type="ECO:0000313" key="4">
    <source>
        <dbReference type="Proteomes" id="UP001596270"/>
    </source>
</evidence>
<dbReference type="SUPFAM" id="SSF52540">
    <property type="entry name" value="P-loop containing nucleoside triphosphate hydrolases"/>
    <property type="match status" value="1"/>
</dbReference>
<comment type="similarity">
    <text evidence="1">Belongs to the GSP E family.</text>
</comment>
<dbReference type="InterPro" id="IPR050921">
    <property type="entry name" value="T4SS_GSP_E_ATPase"/>
</dbReference>
<feature type="domain" description="Bacterial type II secretion system protein E" evidence="2">
    <location>
        <begin position="126"/>
        <end position="282"/>
    </location>
</feature>
<dbReference type="Pfam" id="PF00437">
    <property type="entry name" value="T2SSE"/>
    <property type="match status" value="1"/>
</dbReference>
<dbReference type="EMBL" id="JBHSRS010000017">
    <property type="protein sequence ID" value="MFC6281235.1"/>
    <property type="molecule type" value="Genomic_DNA"/>
</dbReference>
<dbReference type="Gene3D" id="3.40.50.300">
    <property type="entry name" value="P-loop containing nucleotide triphosphate hydrolases"/>
    <property type="match status" value="1"/>
</dbReference>
<evidence type="ECO:0000256" key="1">
    <source>
        <dbReference type="ARBA" id="ARBA00006611"/>
    </source>
</evidence>
<dbReference type="InterPro" id="IPR001482">
    <property type="entry name" value="T2SS/T4SS_dom"/>
</dbReference>
<evidence type="ECO:0000259" key="2">
    <source>
        <dbReference type="Pfam" id="PF00437"/>
    </source>
</evidence>
<name>A0ABW1TVH2_9BURK</name>
<protein>
    <submittedName>
        <fullName evidence="3">Type IV pilus twitching motility protein PilT</fullName>
    </submittedName>
</protein>
<dbReference type="Proteomes" id="UP001596270">
    <property type="component" value="Unassembled WGS sequence"/>
</dbReference>
<dbReference type="RefSeq" id="WP_377413093.1">
    <property type="nucleotide sequence ID" value="NZ_JBHSRS010000017.1"/>
</dbReference>
<gene>
    <name evidence="3" type="ORF">ACFQND_08340</name>
</gene>
<organism evidence="3 4">
    <name type="scientific">Polaromonas aquatica</name>
    <dbReference type="NCBI Taxonomy" id="332657"/>
    <lineage>
        <taxon>Bacteria</taxon>
        <taxon>Pseudomonadati</taxon>
        <taxon>Pseudomonadota</taxon>
        <taxon>Betaproteobacteria</taxon>
        <taxon>Burkholderiales</taxon>
        <taxon>Comamonadaceae</taxon>
        <taxon>Polaromonas</taxon>
    </lineage>
</organism>
<dbReference type="PANTHER" id="PTHR30486">
    <property type="entry name" value="TWITCHING MOTILITY PROTEIN PILT"/>
    <property type="match status" value="1"/>
</dbReference>
<dbReference type="InterPro" id="IPR027417">
    <property type="entry name" value="P-loop_NTPase"/>
</dbReference>
<proteinExistence type="inferred from homology"/>
<comment type="caution">
    <text evidence="3">The sequence shown here is derived from an EMBL/GenBank/DDBJ whole genome shotgun (WGS) entry which is preliminary data.</text>
</comment>
<keyword evidence="4" id="KW-1185">Reference proteome</keyword>
<sequence>MNSEQTEKRTQAQKTMAALLEVANSEVEFSDMLISADDPVMIYNASGWTEFPDKRFTHADIDFVLEAMRSDWQAHLLAGGFSCPFEVGPWRLRITAYLVLRGKKKRLAIRRTPIKPIPLSETGLPDQIRLMAENRSGIILIVGATGAGKSTTMAALVDFINTTRSAHIETIEDPIEFVFESKKSIFSQREIGSDTPSFSEGVRGAMRQRPDVIVIGEILDRVTAENAILAGESGHLVIATMHASSAYGAIQKMLSFFPGEEAAKLTSLATSLMGVAYQAMLPAVDGIKGVVATELLFNHKQVFSPILGDAVKIQQALDAATDGISRSLAFSLAEHVKAKRVTKGDALRSVAGQGAVYARAQVLINNL</sequence>